<comment type="caution">
    <text evidence="1">The sequence shown here is derived from an EMBL/GenBank/DDBJ whole genome shotgun (WGS) entry which is preliminary data.</text>
</comment>
<evidence type="ECO:0000313" key="1">
    <source>
        <dbReference type="EMBL" id="KKM18833.1"/>
    </source>
</evidence>
<dbReference type="EMBL" id="LAZR01014134">
    <property type="protein sequence ID" value="KKM18833.1"/>
    <property type="molecule type" value="Genomic_DNA"/>
</dbReference>
<reference evidence="1" key="1">
    <citation type="journal article" date="2015" name="Nature">
        <title>Complex archaea that bridge the gap between prokaryotes and eukaryotes.</title>
        <authorList>
            <person name="Spang A."/>
            <person name="Saw J.H."/>
            <person name="Jorgensen S.L."/>
            <person name="Zaremba-Niedzwiedzka K."/>
            <person name="Martijn J."/>
            <person name="Lind A.E."/>
            <person name="van Eijk R."/>
            <person name="Schleper C."/>
            <person name="Guy L."/>
            <person name="Ettema T.J."/>
        </authorList>
    </citation>
    <scope>NUCLEOTIDE SEQUENCE</scope>
</reference>
<organism evidence="1">
    <name type="scientific">marine sediment metagenome</name>
    <dbReference type="NCBI Taxonomy" id="412755"/>
    <lineage>
        <taxon>unclassified sequences</taxon>
        <taxon>metagenomes</taxon>
        <taxon>ecological metagenomes</taxon>
    </lineage>
</organism>
<sequence length="270" mass="31686">MKEFKLKIYNPEVVDCSSTWAHLTPPIESIELLLDILLELLKSDLIVNIGIIELTLDFGADSPYTTYKSPEVLDKYFFDVLDYDLNLYDLLQGSEAEENRLNELYIERKEKTEVRTRKNQEELDKKYPQKYKSFILPPGVKGVMQAIRIIQDLNLGSVKFGSIYVDIIWKTWIHYYNSTPKERIIFDLIRDDEEVLESIDEIKDLDLNIRKRVLKAFSHIGFELEGGLGFSAEMSLGKNYRYITQKHYDEILSFLKMKFNKQFKMGFAYG</sequence>
<dbReference type="AlphaFoldDB" id="A0A0F9K9R9"/>
<protein>
    <submittedName>
        <fullName evidence="1">Uncharacterized protein</fullName>
    </submittedName>
</protein>
<accession>A0A0F9K9R9</accession>
<name>A0A0F9K9R9_9ZZZZ</name>
<proteinExistence type="predicted"/>
<gene>
    <name evidence="1" type="ORF">LCGC14_1661700</name>
</gene>